<sequence>MIPALISVARVYAPYIMLPVAMVIGAIGYNIEWTIRDPNKPKGGQKPSVELERDERLLRQLLEAEKIEDLTKVESLKQKSFVSKTIFEQNLSPSLKPSSFSSSSSSTTSSSS</sequence>
<evidence type="ECO:0000256" key="4">
    <source>
        <dbReference type="ARBA" id="ARBA00022989"/>
    </source>
</evidence>
<name>A0A922L3I6_DERFA</name>
<dbReference type="PANTHER" id="PTHR28599">
    <property type="entry name" value="SMALL INTEGRAL MEMBRANE PROTEIN 12"/>
    <property type="match status" value="1"/>
</dbReference>
<dbReference type="OrthoDB" id="10052506at2759"/>
<evidence type="ECO:0000313" key="8">
    <source>
        <dbReference type="EMBL" id="KAH9501693.1"/>
    </source>
</evidence>
<dbReference type="PANTHER" id="PTHR28599:SF1">
    <property type="entry name" value="SMALL INTEGRAL MEMBRANE PROTEIN 12"/>
    <property type="match status" value="1"/>
</dbReference>
<accession>A0A922L3I6</accession>
<dbReference type="Proteomes" id="UP000790347">
    <property type="component" value="Unassembled WGS sequence"/>
</dbReference>
<keyword evidence="3 7" id="KW-0812">Transmembrane</keyword>
<reference evidence="8" key="1">
    <citation type="submission" date="2013-05" db="EMBL/GenBank/DDBJ databases">
        <authorList>
            <person name="Yim A.K.Y."/>
            <person name="Chan T.F."/>
            <person name="Ji K.M."/>
            <person name="Liu X.Y."/>
            <person name="Zhou J.W."/>
            <person name="Li R.Q."/>
            <person name="Yang K.Y."/>
            <person name="Li J."/>
            <person name="Li M."/>
            <person name="Law P.T.W."/>
            <person name="Wu Y.L."/>
            <person name="Cai Z.L."/>
            <person name="Qin H."/>
            <person name="Bao Y."/>
            <person name="Leung R.K.K."/>
            <person name="Ng P.K.S."/>
            <person name="Zou J."/>
            <person name="Zhong X.J."/>
            <person name="Ran P.X."/>
            <person name="Zhong N.S."/>
            <person name="Liu Z.G."/>
            <person name="Tsui S.K.W."/>
        </authorList>
    </citation>
    <scope>NUCLEOTIDE SEQUENCE</scope>
    <source>
        <strain evidence="8">Derf</strain>
        <tissue evidence="8">Whole organism</tissue>
    </source>
</reference>
<keyword evidence="4 7" id="KW-1133">Transmembrane helix</keyword>
<keyword evidence="9" id="KW-1185">Reference proteome</keyword>
<comment type="subcellular location">
    <subcellularLocation>
        <location evidence="1">Membrane</location>
        <topology evidence="1">Single-pass membrane protein</topology>
    </subcellularLocation>
</comment>
<proteinExistence type="inferred from homology"/>
<comment type="similarity">
    <text evidence="2">Belongs to the SMIM12 family.</text>
</comment>
<keyword evidence="5 7" id="KW-0472">Membrane</keyword>
<evidence type="ECO:0000256" key="2">
    <source>
        <dbReference type="ARBA" id="ARBA00007304"/>
    </source>
</evidence>
<dbReference type="InterPro" id="IPR031933">
    <property type="entry name" value="UPF0767"/>
</dbReference>
<dbReference type="EMBL" id="ASGP02000006">
    <property type="protein sequence ID" value="KAH9501693.1"/>
    <property type="molecule type" value="Genomic_DNA"/>
</dbReference>
<evidence type="ECO:0000313" key="9">
    <source>
        <dbReference type="Proteomes" id="UP000790347"/>
    </source>
</evidence>
<dbReference type="AlphaFoldDB" id="A0A922L3I6"/>
<evidence type="ECO:0000256" key="3">
    <source>
        <dbReference type="ARBA" id="ARBA00022692"/>
    </source>
</evidence>
<evidence type="ECO:0008006" key="10">
    <source>
        <dbReference type="Google" id="ProtNLM"/>
    </source>
</evidence>
<dbReference type="Pfam" id="PF15990">
    <property type="entry name" value="UPF0767"/>
    <property type="match status" value="1"/>
</dbReference>
<evidence type="ECO:0000256" key="1">
    <source>
        <dbReference type="ARBA" id="ARBA00004167"/>
    </source>
</evidence>
<evidence type="ECO:0000256" key="6">
    <source>
        <dbReference type="SAM" id="MobiDB-lite"/>
    </source>
</evidence>
<comment type="caution">
    <text evidence="8">The sequence shown here is derived from an EMBL/GenBank/DDBJ whole genome shotgun (WGS) entry which is preliminary data.</text>
</comment>
<protein>
    <recommendedName>
        <fullName evidence="10">Small integral membrane protein 12</fullName>
    </recommendedName>
</protein>
<reference evidence="8" key="2">
    <citation type="journal article" date="2022" name="Res Sq">
        <title>Comparative Genomics Reveals Insights into the Divergent Evolution of Astigmatic Mites and Household Pest Adaptations.</title>
        <authorList>
            <person name="Xiong Q."/>
            <person name="Wan A.T.-Y."/>
            <person name="Liu X.-Y."/>
            <person name="Fung C.S.-H."/>
            <person name="Xiao X."/>
            <person name="Malainual N."/>
            <person name="Hou J."/>
            <person name="Wang L."/>
            <person name="Wang M."/>
            <person name="Yang K."/>
            <person name="Cui Y."/>
            <person name="Leung E."/>
            <person name="Nong W."/>
            <person name="Shin S.-K."/>
            <person name="Au S."/>
            <person name="Jeong K.Y."/>
            <person name="Chew F.T."/>
            <person name="Hui J."/>
            <person name="Leung T.F."/>
            <person name="Tungtrongchitr A."/>
            <person name="Zhong N."/>
            <person name="Liu Z."/>
            <person name="Tsui S."/>
        </authorList>
    </citation>
    <scope>NUCLEOTIDE SEQUENCE</scope>
    <source>
        <strain evidence="8">Derf</strain>
        <tissue evidence="8">Whole organism</tissue>
    </source>
</reference>
<feature type="region of interest" description="Disordered" evidence="6">
    <location>
        <begin position="92"/>
        <end position="112"/>
    </location>
</feature>
<feature type="transmembrane region" description="Helical" evidence="7">
    <location>
        <begin position="12"/>
        <end position="31"/>
    </location>
</feature>
<gene>
    <name evidence="8" type="ORF">DERF_012521</name>
</gene>
<organism evidence="8 9">
    <name type="scientific">Dermatophagoides farinae</name>
    <name type="common">American house dust mite</name>
    <dbReference type="NCBI Taxonomy" id="6954"/>
    <lineage>
        <taxon>Eukaryota</taxon>
        <taxon>Metazoa</taxon>
        <taxon>Ecdysozoa</taxon>
        <taxon>Arthropoda</taxon>
        <taxon>Chelicerata</taxon>
        <taxon>Arachnida</taxon>
        <taxon>Acari</taxon>
        <taxon>Acariformes</taxon>
        <taxon>Sarcoptiformes</taxon>
        <taxon>Astigmata</taxon>
        <taxon>Psoroptidia</taxon>
        <taxon>Analgoidea</taxon>
        <taxon>Pyroglyphidae</taxon>
        <taxon>Dermatophagoidinae</taxon>
        <taxon>Dermatophagoides</taxon>
    </lineage>
</organism>
<evidence type="ECO:0000256" key="7">
    <source>
        <dbReference type="SAM" id="Phobius"/>
    </source>
</evidence>
<evidence type="ECO:0000256" key="5">
    <source>
        <dbReference type="ARBA" id="ARBA00023136"/>
    </source>
</evidence>
<dbReference type="GO" id="GO:0016020">
    <property type="term" value="C:membrane"/>
    <property type="evidence" value="ECO:0007669"/>
    <property type="project" value="UniProtKB-SubCell"/>
</dbReference>